<accession>A0A2P4SA88</accession>
<dbReference type="AlphaFoldDB" id="A0A2P4SA88"/>
<protein>
    <submittedName>
        <fullName evidence="2">Uncharacterized protein</fullName>
    </submittedName>
</protein>
<gene>
    <name evidence="2" type="ORF">CIB84_015217</name>
</gene>
<feature type="signal peptide" evidence="1">
    <location>
        <begin position="1"/>
        <end position="26"/>
    </location>
</feature>
<sequence>YRKKPACSSGALVQVVLISSACWKLGTVIWEEGCCSGSCIWALCAASGQHLQPVLGERHLLVKAYPDKPPITKLDPNSSATAPGSRCCRFGSLLVHWWWP</sequence>
<organism evidence="2 3">
    <name type="scientific">Bambusicola thoracicus</name>
    <name type="common">Chinese bamboo-partridge</name>
    <name type="synonym">Perdix thoracica</name>
    <dbReference type="NCBI Taxonomy" id="9083"/>
    <lineage>
        <taxon>Eukaryota</taxon>
        <taxon>Metazoa</taxon>
        <taxon>Chordata</taxon>
        <taxon>Craniata</taxon>
        <taxon>Vertebrata</taxon>
        <taxon>Euteleostomi</taxon>
        <taxon>Archelosauria</taxon>
        <taxon>Archosauria</taxon>
        <taxon>Dinosauria</taxon>
        <taxon>Saurischia</taxon>
        <taxon>Theropoda</taxon>
        <taxon>Coelurosauria</taxon>
        <taxon>Aves</taxon>
        <taxon>Neognathae</taxon>
        <taxon>Galloanserae</taxon>
        <taxon>Galliformes</taxon>
        <taxon>Phasianidae</taxon>
        <taxon>Perdicinae</taxon>
        <taxon>Bambusicola</taxon>
    </lineage>
</organism>
<dbReference type="EMBL" id="PPHD01074377">
    <property type="protein sequence ID" value="POI21036.1"/>
    <property type="molecule type" value="Genomic_DNA"/>
</dbReference>
<evidence type="ECO:0000313" key="2">
    <source>
        <dbReference type="EMBL" id="POI21036.1"/>
    </source>
</evidence>
<reference evidence="2 3" key="1">
    <citation type="submission" date="2018-01" db="EMBL/GenBank/DDBJ databases">
        <title>Comparison of the Chinese Bamboo Partridge and Red Junglefowl genome sequences highlights the importance of demography in genome evolution.</title>
        <authorList>
            <person name="Tiley G.P."/>
            <person name="Kimball R.T."/>
            <person name="Braun E.L."/>
            <person name="Burleigh J.G."/>
        </authorList>
    </citation>
    <scope>NUCLEOTIDE SEQUENCE [LARGE SCALE GENOMIC DNA]</scope>
    <source>
        <strain evidence="2">RTK389</strain>
        <tissue evidence="2">Blood</tissue>
    </source>
</reference>
<feature type="chain" id="PRO_5015104947" evidence="1">
    <location>
        <begin position="27"/>
        <end position="100"/>
    </location>
</feature>
<name>A0A2P4SA88_BAMTH</name>
<dbReference type="Proteomes" id="UP000237246">
    <property type="component" value="Unassembled WGS sequence"/>
</dbReference>
<evidence type="ECO:0000313" key="3">
    <source>
        <dbReference type="Proteomes" id="UP000237246"/>
    </source>
</evidence>
<keyword evidence="3" id="KW-1185">Reference proteome</keyword>
<keyword evidence="1" id="KW-0732">Signal</keyword>
<feature type="non-terminal residue" evidence="2">
    <location>
        <position position="1"/>
    </location>
</feature>
<proteinExistence type="predicted"/>
<evidence type="ECO:0000256" key="1">
    <source>
        <dbReference type="SAM" id="SignalP"/>
    </source>
</evidence>
<comment type="caution">
    <text evidence="2">The sequence shown here is derived from an EMBL/GenBank/DDBJ whole genome shotgun (WGS) entry which is preliminary data.</text>
</comment>